<accession>A0ABD3HYP4</accession>
<comment type="caution">
    <text evidence="1">The sequence shown here is derived from an EMBL/GenBank/DDBJ whole genome shotgun (WGS) entry which is preliminary data.</text>
</comment>
<organism evidence="1 2">
    <name type="scientific">Riccia sorocarpa</name>
    <dbReference type="NCBI Taxonomy" id="122646"/>
    <lineage>
        <taxon>Eukaryota</taxon>
        <taxon>Viridiplantae</taxon>
        <taxon>Streptophyta</taxon>
        <taxon>Embryophyta</taxon>
        <taxon>Marchantiophyta</taxon>
        <taxon>Marchantiopsida</taxon>
        <taxon>Marchantiidae</taxon>
        <taxon>Marchantiales</taxon>
        <taxon>Ricciaceae</taxon>
        <taxon>Riccia</taxon>
    </lineage>
</organism>
<dbReference type="Proteomes" id="UP001633002">
    <property type="component" value="Unassembled WGS sequence"/>
</dbReference>
<proteinExistence type="predicted"/>
<sequence>MHLQEDNLKSMLRVLDKVHTALQPAQRAFLDEDSSDQEIQEVAGLLPKNKAPGSDAFSADALMEGWSFFGRSVQLFIHHAWATRLIPFSFLGSDYSFQVGDARNRLSLSLGLLGFFTGLETAAPFAIYQDWPVRAVVSRLYSDMFRVKQEVVTCYINAKWSIPNTQSFWTQLWKILFSNLFSLSEGLWVWRLATHAFFTVARAKVMCLSNTACMFCGHPDKTVQHIFYNCTRWAHLCSSVLLSFPLLYRLSADDPFSVFLPAFENASTYLTARFLIHYWKYIWRLRCQYKYETKLARPSPFHPQLTLLEQLLVDRRRIPSAETIVTQALRLLLSKMPPQIRTMYIGYPFGLTA</sequence>
<evidence type="ECO:0000313" key="2">
    <source>
        <dbReference type="Proteomes" id="UP001633002"/>
    </source>
</evidence>
<evidence type="ECO:0000313" key="1">
    <source>
        <dbReference type="EMBL" id="KAL3696051.1"/>
    </source>
</evidence>
<reference evidence="1 2" key="1">
    <citation type="submission" date="2024-09" db="EMBL/GenBank/DDBJ databases">
        <title>Chromosome-scale assembly of Riccia sorocarpa.</title>
        <authorList>
            <person name="Paukszto L."/>
        </authorList>
    </citation>
    <scope>NUCLEOTIDE SEQUENCE [LARGE SCALE GENOMIC DNA]</scope>
    <source>
        <strain evidence="1">LP-2024</strain>
        <tissue evidence="1">Aerial parts of the thallus</tissue>
    </source>
</reference>
<dbReference type="EMBL" id="JBJQOH010000002">
    <property type="protein sequence ID" value="KAL3696051.1"/>
    <property type="molecule type" value="Genomic_DNA"/>
</dbReference>
<evidence type="ECO:0008006" key="3">
    <source>
        <dbReference type="Google" id="ProtNLM"/>
    </source>
</evidence>
<name>A0ABD3HYP4_9MARC</name>
<dbReference type="AlphaFoldDB" id="A0ABD3HYP4"/>
<gene>
    <name evidence="1" type="ORF">R1sor_010127</name>
</gene>
<keyword evidence="2" id="KW-1185">Reference proteome</keyword>
<protein>
    <recommendedName>
        <fullName evidence="3">Reverse transcriptase zinc-binding domain-containing protein</fullName>
    </recommendedName>
</protein>